<dbReference type="Proteomes" id="UP000310158">
    <property type="component" value="Unassembled WGS sequence"/>
</dbReference>
<sequence length="72" mass="7943">MSSTVQATYHIATYIQAALAAHQAGMIGDLGEDLWWELTDDALLSPLYPIEEDIELMSPLHVLSNIEPDTDT</sequence>
<name>A0A4S4LAJ5_9AGAM</name>
<proteinExistence type="predicted"/>
<protein>
    <submittedName>
        <fullName evidence="1">Uncharacterized protein</fullName>
    </submittedName>
</protein>
<organism evidence="1 2">
    <name type="scientific">Bondarzewia mesenterica</name>
    <dbReference type="NCBI Taxonomy" id="1095465"/>
    <lineage>
        <taxon>Eukaryota</taxon>
        <taxon>Fungi</taxon>
        <taxon>Dikarya</taxon>
        <taxon>Basidiomycota</taxon>
        <taxon>Agaricomycotina</taxon>
        <taxon>Agaricomycetes</taxon>
        <taxon>Russulales</taxon>
        <taxon>Bondarzewiaceae</taxon>
        <taxon>Bondarzewia</taxon>
    </lineage>
</organism>
<dbReference type="AlphaFoldDB" id="A0A4S4LAJ5"/>
<evidence type="ECO:0000313" key="1">
    <source>
        <dbReference type="EMBL" id="THH07948.1"/>
    </source>
</evidence>
<accession>A0A4S4LAJ5</accession>
<dbReference type="EMBL" id="SGPL01000735">
    <property type="protein sequence ID" value="THH07948.1"/>
    <property type="molecule type" value="Genomic_DNA"/>
</dbReference>
<gene>
    <name evidence="1" type="ORF">EW146_g9149</name>
</gene>
<comment type="caution">
    <text evidence="1">The sequence shown here is derived from an EMBL/GenBank/DDBJ whole genome shotgun (WGS) entry which is preliminary data.</text>
</comment>
<reference evidence="1 2" key="1">
    <citation type="submission" date="2019-02" db="EMBL/GenBank/DDBJ databases">
        <title>Genome sequencing of the rare red list fungi Bondarzewia mesenterica.</title>
        <authorList>
            <person name="Buettner E."/>
            <person name="Kellner H."/>
        </authorList>
    </citation>
    <scope>NUCLEOTIDE SEQUENCE [LARGE SCALE GENOMIC DNA]</scope>
    <source>
        <strain evidence="1 2">DSM 108281</strain>
    </source>
</reference>
<keyword evidence="2" id="KW-1185">Reference proteome</keyword>
<evidence type="ECO:0000313" key="2">
    <source>
        <dbReference type="Proteomes" id="UP000310158"/>
    </source>
</evidence>